<comment type="caution">
    <text evidence="7">The sequence shown here is derived from an EMBL/GenBank/DDBJ whole genome shotgun (WGS) entry which is preliminary data.</text>
</comment>
<dbReference type="InterPro" id="IPR012809">
    <property type="entry name" value="ECF_CbiQ"/>
</dbReference>
<evidence type="ECO:0000256" key="1">
    <source>
        <dbReference type="ARBA" id="ARBA00004651"/>
    </source>
</evidence>
<dbReference type="InterPro" id="IPR051611">
    <property type="entry name" value="ECF_transporter_component"/>
</dbReference>
<dbReference type="EMBL" id="SORI01000018">
    <property type="protein sequence ID" value="TDY56694.1"/>
    <property type="molecule type" value="Genomic_DNA"/>
</dbReference>
<evidence type="ECO:0000256" key="2">
    <source>
        <dbReference type="ARBA" id="ARBA00022475"/>
    </source>
</evidence>
<dbReference type="RefSeq" id="WP_133958616.1">
    <property type="nucleotide sequence ID" value="NZ_SORI01000018.1"/>
</dbReference>
<evidence type="ECO:0000256" key="5">
    <source>
        <dbReference type="ARBA" id="ARBA00023136"/>
    </source>
</evidence>
<feature type="transmembrane region" description="Helical" evidence="6">
    <location>
        <begin position="108"/>
        <end position="134"/>
    </location>
</feature>
<dbReference type="CDD" id="cd16914">
    <property type="entry name" value="EcfT"/>
    <property type="match status" value="1"/>
</dbReference>
<feature type="transmembrane region" description="Helical" evidence="6">
    <location>
        <begin position="31"/>
        <end position="47"/>
    </location>
</feature>
<dbReference type="InterPro" id="IPR003339">
    <property type="entry name" value="ABC/ECF_trnsptr_transmembrane"/>
</dbReference>
<organism evidence="7 8">
    <name type="scientific">Aminivibrio pyruvatiphilus</name>
    <dbReference type="NCBI Taxonomy" id="1005740"/>
    <lineage>
        <taxon>Bacteria</taxon>
        <taxon>Thermotogati</taxon>
        <taxon>Synergistota</taxon>
        <taxon>Synergistia</taxon>
        <taxon>Synergistales</taxon>
        <taxon>Aminobacteriaceae</taxon>
        <taxon>Aminivibrio</taxon>
    </lineage>
</organism>
<dbReference type="PANTHER" id="PTHR34857">
    <property type="entry name" value="SLL0384 PROTEIN"/>
    <property type="match status" value="1"/>
</dbReference>
<keyword evidence="3 6" id="KW-0812">Transmembrane</keyword>
<protein>
    <submittedName>
        <fullName evidence="7">Cobalt/nickel transport system permease protein</fullName>
    </submittedName>
</protein>
<dbReference type="Proteomes" id="UP000295066">
    <property type="component" value="Unassembled WGS sequence"/>
</dbReference>
<accession>A0A4R8M5Q1</accession>
<reference evidence="7 8" key="1">
    <citation type="submission" date="2019-03" db="EMBL/GenBank/DDBJ databases">
        <title>Genomic Encyclopedia of Type Strains, Phase IV (KMG-IV): sequencing the most valuable type-strain genomes for metagenomic binning, comparative biology and taxonomic classification.</title>
        <authorList>
            <person name="Goeker M."/>
        </authorList>
    </citation>
    <scope>NUCLEOTIDE SEQUENCE [LARGE SCALE GENOMIC DNA]</scope>
    <source>
        <strain evidence="7 8">DSM 25964</strain>
    </source>
</reference>
<name>A0A4R8M5Q1_9BACT</name>
<evidence type="ECO:0000256" key="6">
    <source>
        <dbReference type="SAM" id="Phobius"/>
    </source>
</evidence>
<dbReference type="GO" id="GO:0043190">
    <property type="term" value="C:ATP-binding cassette (ABC) transporter complex"/>
    <property type="evidence" value="ECO:0007669"/>
    <property type="project" value="InterPro"/>
</dbReference>
<dbReference type="OrthoDB" id="6307at2"/>
<dbReference type="PANTHER" id="PTHR34857:SF2">
    <property type="entry name" value="SLL0384 PROTEIN"/>
    <property type="match status" value="1"/>
</dbReference>
<dbReference type="AlphaFoldDB" id="A0A4R8M5Q1"/>
<proteinExistence type="predicted"/>
<keyword evidence="2" id="KW-1003">Cell membrane</keyword>
<feature type="transmembrane region" description="Helical" evidence="6">
    <location>
        <begin position="80"/>
        <end position="96"/>
    </location>
</feature>
<sequence>MSGSIERNLSALAETSDAPGSGMVKSLDPRAKILVTLMFVVAVTSFGKYEVSRLMPFALYPAAMAGLSGVSPGLVLKRTLIAAPFILLVGLFNPLFDRAPLLRIGPLVLTGGWMSFFSIIARSFLAVSAAVLLVFTTRFDSLCLGLERLGTPRVFVVQLLFLWRYIVLFMEEARRMVRAHTLRSWGNRPKISPKVFVSMMGTLLLRTLDRAGRVYRAMRARGFEGEIRMLRPLSFSPSRDGLFLLVWGGYFLVCRLVNLPEFLFRAAAGP</sequence>
<evidence type="ECO:0000256" key="4">
    <source>
        <dbReference type="ARBA" id="ARBA00022989"/>
    </source>
</evidence>
<feature type="transmembrane region" description="Helical" evidence="6">
    <location>
        <begin position="154"/>
        <end position="170"/>
    </location>
</feature>
<evidence type="ECO:0000313" key="7">
    <source>
        <dbReference type="EMBL" id="TDY56694.1"/>
    </source>
</evidence>
<dbReference type="GO" id="GO:0006824">
    <property type="term" value="P:cobalt ion transport"/>
    <property type="evidence" value="ECO:0007669"/>
    <property type="project" value="InterPro"/>
</dbReference>
<keyword evidence="8" id="KW-1185">Reference proteome</keyword>
<evidence type="ECO:0000313" key="8">
    <source>
        <dbReference type="Proteomes" id="UP000295066"/>
    </source>
</evidence>
<comment type="subcellular location">
    <subcellularLocation>
        <location evidence="1">Cell membrane</location>
        <topology evidence="1">Multi-pass membrane protein</topology>
    </subcellularLocation>
</comment>
<dbReference type="NCBIfam" id="TIGR02454">
    <property type="entry name" value="ECF_T_CbiQ"/>
    <property type="match status" value="1"/>
</dbReference>
<dbReference type="Pfam" id="PF02361">
    <property type="entry name" value="CbiQ"/>
    <property type="match status" value="1"/>
</dbReference>
<keyword evidence="5 6" id="KW-0472">Membrane</keyword>
<gene>
    <name evidence="7" type="ORF">C8D99_11850</name>
</gene>
<keyword evidence="4 6" id="KW-1133">Transmembrane helix</keyword>
<evidence type="ECO:0000256" key="3">
    <source>
        <dbReference type="ARBA" id="ARBA00022692"/>
    </source>
</evidence>